<protein>
    <submittedName>
        <fullName evidence="8">DUF1049 domain-containing protein</fullName>
    </submittedName>
</protein>
<evidence type="ECO:0000256" key="5">
    <source>
        <dbReference type="SAM" id="Coils"/>
    </source>
</evidence>
<keyword evidence="9" id="KW-1185">Reference proteome</keyword>
<dbReference type="AlphaFoldDB" id="A0A940SUR3"/>
<accession>A0A940SUR3</accession>
<dbReference type="GO" id="GO:0005886">
    <property type="term" value="C:plasma membrane"/>
    <property type="evidence" value="ECO:0007669"/>
    <property type="project" value="InterPro"/>
</dbReference>
<evidence type="ECO:0000259" key="7">
    <source>
        <dbReference type="Pfam" id="PF06305"/>
    </source>
</evidence>
<feature type="transmembrane region" description="Helical" evidence="6">
    <location>
        <begin position="41"/>
        <end position="65"/>
    </location>
</feature>
<proteinExistence type="predicted"/>
<evidence type="ECO:0000313" key="9">
    <source>
        <dbReference type="Proteomes" id="UP000674938"/>
    </source>
</evidence>
<evidence type="ECO:0000256" key="6">
    <source>
        <dbReference type="SAM" id="Phobius"/>
    </source>
</evidence>
<dbReference type="InterPro" id="IPR010445">
    <property type="entry name" value="LapA_dom"/>
</dbReference>
<feature type="coiled-coil region" evidence="5">
    <location>
        <begin position="71"/>
        <end position="124"/>
    </location>
</feature>
<dbReference type="Pfam" id="PF06305">
    <property type="entry name" value="LapA_dom"/>
    <property type="match status" value="1"/>
</dbReference>
<name>A0A940SUR3_9ENTE</name>
<dbReference type="PANTHER" id="PTHR41335:SF1">
    <property type="entry name" value="MEMBRANE PROTEIN"/>
    <property type="match status" value="1"/>
</dbReference>
<keyword evidence="3 6" id="KW-1133">Transmembrane helix</keyword>
<dbReference type="PANTHER" id="PTHR41335">
    <property type="entry name" value="MEMBRANE PROTEIN-RELATED"/>
    <property type="match status" value="1"/>
</dbReference>
<keyword evidence="1" id="KW-1003">Cell membrane</keyword>
<evidence type="ECO:0000313" key="8">
    <source>
        <dbReference type="EMBL" id="MBP1044607.1"/>
    </source>
</evidence>
<evidence type="ECO:0000256" key="1">
    <source>
        <dbReference type="ARBA" id="ARBA00022475"/>
    </source>
</evidence>
<keyword evidence="5" id="KW-0175">Coiled coil</keyword>
<dbReference type="EMBL" id="JAEEGA010000035">
    <property type="protein sequence ID" value="MBP1044607.1"/>
    <property type="molecule type" value="Genomic_DNA"/>
</dbReference>
<gene>
    <name evidence="8" type="ORF">I6N95_26710</name>
</gene>
<comment type="caution">
    <text evidence="8">The sequence shown here is derived from an EMBL/GenBank/DDBJ whole genome shotgun (WGS) entry which is preliminary data.</text>
</comment>
<evidence type="ECO:0000256" key="4">
    <source>
        <dbReference type="ARBA" id="ARBA00023136"/>
    </source>
</evidence>
<dbReference type="Proteomes" id="UP000674938">
    <property type="component" value="Unassembled WGS sequence"/>
</dbReference>
<evidence type="ECO:0000256" key="2">
    <source>
        <dbReference type="ARBA" id="ARBA00022692"/>
    </source>
</evidence>
<feature type="domain" description="Lipopolysaccharide assembly protein A" evidence="7">
    <location>
        <begin position="24"/>
        <end position="86"/>
    </location>
</feature>
<reference evidence="8" key="1">
    <citation type="submission" date="2020-12" db="EMBL/GenBank/DDBJ databases">
        <title>Vagococcus allomyrinae sp. nov. and Enterococcus lavae sp. nov., isolated from the larvae of Allomyrina dichotoma.</title>
        <authorList>
            <person name="Lee S.D."/>
        </authorList>
    </citation>
    <scope>NUCLEOTIDE SEQUENCE</scope>
    <source>
        <strain evidence="8">BWB3-3</strain>
    </source>
</reference>
<dbReference type="RefSeq" id="WP_209533180.1">
    <property type="nucleotide sequence ID" value="NZ_JAEEGA010000035.1"/>
</dbReference>
<evidence type="ECO:0000256" key="3">
    <source>
        <dbReference type="ARBA" id="ARBA00022989"/>
    </source>
</evidence>
<keyword evidence="4 6" id="KW-0472">Membrane</keyword>
<sequence>MKNQSKLIIGFILVFIVAIFSVINTDKVAVNFGFATIQSPLIFIILGSTVLGALIVFVTWFSSFWKQRKEIKEMKTTIARYESEIEERVEQAIAAEKIETEQVIAGKQLRIDELEQQFRELTGELFIETNGEVPEEHN</sequence>
<keyword evidence="2 6" id="KW-0812">Transmembrane</keyword>
<organism evidence="8 9">
    <name type="scientific">Vagococcus allomyrinae</name>
    <dbReference type="NCBI Taxonomy" id="2794353"/>
    <lineage>
        <taxon>Bacteria</taxon>
        <taxon>Bacillati</taxon>
        <taxon>Bacillota</taxon>
        <taxon>Bacilli</taxon>
        <taxon>Lactobacillales</taxon>
        <taxon>Enterococcaceae</taxon>
        <taxon>Vagococcus</taxon>
    </lineage>
</organism>